<feature type="transmembrane region" description="Helical" evidence="1">
    <location>
        <begin position="48"/>
        <end position="65"/>
    </location>
</feature>
<reference evidence="2 3" key="1">
    <citation type="submission" date="2020-10" db="EMBL/GenBank/DDBJ databases">
        <title>Mouse Oral microbiota.</title>
        <authorList>
            <person name="Joseph S."/>
            <person name="Aduse-Opoku J."/>
        </authorList>
    </citation>
    <scope>NUCLEOTIDE SEQUENCE [LARGE SCALE GENOMIC DNA]</scope>
    <source>
        <strain evidence="2 3">19428wE5_W307</strain>
    </source>
</reference>
<organism evidence="2 3">
    <name type="scientific">Jeotgalicoccus nanhaiensis</name>
    <dbReference type="NCBI Taxonomy" id="568603"/>
    <lineage>
        <taxon>Bacteria</taxon>
        <taxon>Bacillati</taxon>
        <taxon>Bacillota</taxon>
        <taxon>Bacilli</taxon>
        <taxon>Bacillales</taxon>
        <taxon>Staphylococcaceae</taxon>
        <taxon>Jeotgalicoccus</taxon>
    </lineage>
</organism>
<evidence type="ECO:0000256" key="1">
    <source>
        <dbReference type="SAM" id="Phobius"/>
    </source>
</evidence>
<keyword evidence="1" id="KW-0812">Transmembrane</keyword>
<dbReference type="EMBL" id="JADGLW010000005">
    <property type="protein sequence ID" value="MBF0754259.1"/>
    <property type="molecule type" value="Genomic_DNA"/>
</dbReference>
<dbReference type="RefSeq" id="WP_135098459.1">
    <property type="nucleotide sequence ID" value="NZ_JADGLW010000005.1"/>
</dbReference>
<sequence length="233" mass="26920">MHTLKGPFKVVFKEMSLTFYINIGITIALFALYIFLSTQLDNNEPLGLIFGPFYIVFLTYTFIFFKSYKFILSFGGTRKQFMVSAFISGFIYLVIGAVLLTVLHYIGEMVFQNGYVYHMADLVNDANPLMYFWVDFLWLFSFFGIGMFAQVINFNLGTLRTLIIAAVIILGLVTAYFFIDLAPLFEFFLTDYMLFLHLFALVSLILLVLSYFMMRNAPLERGDRKIFRISAAK</sequence>
<feature type="transmembrane region" description="Helical" evidence="1">
    <location>
        <begin position="85"/>
        <end position="106"/>
    </location>
</feature>
<comment type="caution">
    <text evidence="2">The sequence shown here is derived from an EMBL/GenBank/DDBJ whole genome shotgun (WGS) entry which is preliminary data.</text>
</comment>
<feature type="transmembrane region" description="Helical" evidence="1">
    <location>
        <begin position="194"/>
        <end position="214"/>
    </location>
</feature>
<dbReference type="Proteomes" id="UP000647980">
    <property type="component" value="Unassembled WGS sequence"/>
</dbReference>
<accession>A0ABR9XZ39</accession>
<keyword evidence="1" id="KW-0472">Membrane</keyword>
<feature type="transmembrane region" description="Helical" evidence="1">
    <location>
        <begin position="161"/>
        <end position="179"/>
    </location>
</feature>
<gene>
    <name evidence="2" type="ORF">IR135_08250</name>
</gene>
<feature type="transmembrane region" description="Helical" evidence="1">
    <location>
        <begin position="129"/>
        <end position="149"/>
    </location>
</feature>
<keyword evidence="1" id="KW-1133">Transmembrane helix</keyword>
<feature type="transmembrane region" description="Helical" evidence="1">
    <location>
        <begin position="17"/>
        <end position="36"/>
    </location>
</feature>
<name>A0ABR9XZ39_9STAP</name>
<evidence type="ECO:0000313" key="3">
    <source>
        <dbReference type="Proteomes" id="UP000647980"/>
    </source>
</evidence>
<proteinExistence type="predicted"/>
<keyword evidence="3" id="KW-1185">Reference proteome</keyword>
<protein>
    <submittedName>
        <fullName evidence="2">Uncharacterized protein</fullName>
    </submittedName>
</protein>
<evidence type="ECO:0000313" key="2">
    <source>
        <dbReference type="EMBL" id="MBF0754259.1"/>
    </source>
</evidence>